<dbReference type="InterPro" id="IPR001763">
    <property type="entry name" value="Rhodanese-like_dom"/>
</dbReference>
<feature type="domain" description="Rhodanese" evidence="2">
    <location>
        <begin position="148"/>
        <end position="235"/>
    </location>
</feature>
<reference evidence="3 4" key="1">
    <citation type="submission" date="2016-07" db="EMBL/GenBank/DDBJ databases">
        <title>Comparative genomics of the Campylobacter concisus group.</title>
        <authorList>
            <person name="Miller W.G."/>
            <person name="Yee E."/>
            <person name="Chapman M.H."/>
            <person name="Huynh S."/>
            <person name="Bono J.L."/>
            <person name="On S.L.W."/>
            <person name="StLeger J."/>
            <person name="Foster G."/>
            <person name="Parker C.T."/>
        </authorList>
    </citation>
    <scope>NUCLEOTIDE SEQUENCE [LARGE SCALE GENOMIC DNA]</scope>
    <source>
        <strain evidence="3 4">CCUG 21559</strain>
    </source>
</reference>
<gene>
    <name evidence="3" type="ORF">CMUC_0240</name>
</gene>
<organism evidence="3 4">
    <name type="scientific">Campylobacter mucosalis CCUG 21559</name>
    <dbReference type="NCBI Taxonomy" id="1032067"/>
    <lineage>
        <taxon>Bacteria</taxon>
        <taxon>Pseudomonadati</taxon>
        <taxon>Campylobacterota</taxon>
        <taxon>Epsilonproteobacteria</taxon>
        <taxon>Campylobacterales</taxon>
        <taxon>Campylobacteraceae</taxon>
        <taxon>Campylobacter</taxon>
    </lineage>
</organism>
<keyword evidence="4" id="KW-1185">Reference proteome</keyword>
<evidence type="ECO:0000313" key="4">
    <source>
        <dbReference type="Proteomes" id="UP000503264"/>
    </source>
</evidence>
<accession>A0A6G5QED6</accession>
<dbReference type="PROSITE" id="PS50206">
    <property type="entry name" value="RHODANESE_3"/>
    <property type="match status" value="2"/>
</dbReference>
<dbReference type="EMBL" id="CP012542">
    <property type="protein sequence ID" value="QCD44055.1"/>
    <property type="molecule type" value="Genomic_DNA"/>
</dbReference>
<dbReference type="PROSITE" id="PS51257">
    <property type="entry name" value="PROKAR_LIPOPROTEIN"/>
    <property type="match status" value="1"/>
</dbReference>
<name>A0A6G5QED6_9BACT</name>
<dbReference type="InterPro" id="IPR036873">
    <property type="entry name" value="Rhodanese-like_dom_sf"/>
</dbReference>
<dbReference type="Proteomes" id="UP000503264">
    <property type="component" value="Chromosome"/>
</dbReference>
<dbReference type="SUPFAM" id="SSF52821">
    <property type="entry name" value="Rhodanese/Cell cycle control phosphatase"/>
    <property type="match status" value="2"/>
</dbReference>
<evidence type="ECO:0000259" key="2">
    <source>
        <dbReference type="PROSITE" id="PS50206"/>
    </source>
</evidence>
<dbReference type="SMART" id="SM00450">
    <property type="entry name" value="RHOD"/>
    <property type="match status" value="2"/>
</dbReference>
<dbReference type="GO" id="GO:0016740">
    <property type="term" value="F:transferase activity"/>
    <property type="evidence" value="ECO:0007669"/>
    <property type="project" value="UniProtKB-KW"/>
</dbReference>
<dbReference type="RefSeq" id="WP_171993326.1">
    <property type="nucleotide sequence ID" value="NZ_CP012542.1"/>
</dbReference>
<keyword evidence="1" id="KW-0732">Signal</keyword>
<dbReference type="Pfam" id="PF00581">
    <property type="entry name" value="Rhodanese"/>
    <property type="match status" value="2"/>
</dbReference>
<dbReference type="PANTHER" id="PTHR43031:SF1">
    <property type="entry name" value="PYRIDINE NUCLEOTIDE-DISULPHIDE OXIDOREDUCTASE"/>
    <property type="match status" value="1"/>
</dbReference>
<feature type="signal peptide" evidence="1">
    <location>
        <begin position="1"/>
        <end position="25"/>
    </location>
</feature>
<evidence type="ECO:0000256" key="1">
    <source>
        <dbReference type="SAM" id="SignalP"/>
    </source>
</evidence>
<keyword evidence="3" id="KW-0808">Transferase</keyword>
<feature type="chain" id="PRO_5026291021" evidence="1">
    <location>
        <begin position="26"/>
        <end position="235"/>
    </location>
</feature>
<dbReference type="PANTHER" id="PTHR43031">
    <property type="entry name" value="FAD-DEPENDENT OXIDOREDUCTASE"/>
    <property type="match status" value="1"/>
</dbReference>
<feature type="domain" description="Rhodanese" evidence="2">
    <location>
        <begin position="45"/>
        <end position="134"/>
    </location>
</feature>
<proteinExistence type="predicted"/>
<dbReference type="Gene3D" id="3.40.250.10">
    <property type="entry name" value="Rhodanese-like domain"/>
    <property type="match status" value="2"/>
</dbReference>
<dbReference type="CDD" id="cd00158">
    <property type="entry name" value="RHOD"/>
    <property type="match status" value="2"/>
</dbReference>
<sequence>MKFFKNIVVPFALLALFAGCSQSQAVSQEKISGADLAKIEADNKAKENYLVIDVRSQNEYSEGHLKHAINIPVGELESRLDELNGYQDKDIIVYCNQSGENSNSAKAKKILDSKGFKKVNLAQGVKEYNYDLYKFASINAAQFNKISSNPDVLIIDVRKKEDYENAHMKGAINIPDGEPIENYKEILNANKDKILISHCYSGNRSAKLSEILQKEGFKAYNLLDGTKEHNYELVK</sequence>
<evidence type="ECO:0000313" key="3">
    <source>
        <dbReference type="EMBL" id="QCD44055.1"/>
    </source>
</evidence>
<protein>
    <submittedName>
        <fullName evidence="3">Putative rhodanese-related sulfurtransferase (Tandem rhodanese domains)</fullName>
    </submittedName>
</protein>
<dbReference type="InterPro" id="IPR050229">
    <property type="entry name" value="GlpE_sulfurtransferase"/>
</dbReference>
<dbReference type="AlphaFoldDB" id="A0A6G5QED6"/>